<keyword evidence="3" id="KW-1185">Reference proteome</keyword>
<feature type="domain" description="Retrovirus-related Pol polyprotein from transposon TNT 1-94-like beta-barrel" evidence="1">
    <location>
        <begin position="68"/>
        <end position="122"/>
    </location>
</feature>
<dbReference type="Proteomes" id="UP000219338">
    <property type="component" value="Unassembled WGS sequence"/>
</dbReference>
<dbReference type="STRING" id="47428.A0A284RER1"/>
<evidence type="ECO:0000259" key="1">
    <source>
        <dbReference type="Pfam" id="PF22936"/>
    </source>
</evidence>
<name>A0A284RER1_ARMOS</name>
<dbReference type="InterPro" id="IPR054722">
    <property type="entry name" value="PolX-like_BBD"/>
</dbReference>
<reference evidence="3" key="1">
    <citation type="journal article" date="2017" name="Nat. Ecol. Evol.">
        <title>Genome expansion and lineage-specific genetic innovations in the forest pathogenic fungi Armillaria.</title>
        <authorList>
            <person name="Sipos G."/>
            <person name="Prasanna A.N."/>
            <person name="Walter M.C."/>
            <person name="O'Connor E."/>
            <person name="Balint B."/>
            <person name="Krizsan K."/>
            <person name="Kiss B."/>
            <person name="Hess J."/>
            <person name="Varga T."/>
            <person name="Slot J."/>
            <person name="Riley R."/>
            <person name="Boka B."/>
            <person name="Rigling D."/>
            <person name="Barry K."/>
            <person name="Lee J."/>
            <person name="Mihaltcheva S."/>
            <person name="LaButti K."/>
            <person name="Lipzen A."/>
            <person name="Waldron R."/>
            <person name="Moloney N.M."/>
            <person name="Sperisen C."/>
            <person name="Kredics L."/>
            <person name="Vagvoelgyi C."/>
            <person name="Patrignani A."/>
            <person name="Fitzpatrick D."/>
            <person name="Nagy I."/>
            <person name="Doyle S."/>
            <person name="Anderson J.B."/>
            <person name="Grigoriev I.V."/>
            <person name="Gueldener U."/>
            <person name="Muensterkoetter M."/>
            <person name="Nagy L.G."/>
        </authorList>
    </citation>
    <scope>NUCLEOTIDE SEQUENCE [LARGE SCALE GENOMIC DNA]</scope>
    <source>
        <strain evidence="3">C18/9</strain>
    </source>
</reference>
<proteinExistence type="predicted"/>
<dbReference type="OrthoDB" id="3025757at2759"/>
<organism evidence="2 3">
    <name type="scientific">Armillaria ostoyae</name>
    <name type="common">Armillaria root rot fungus</name>
    <dbReference type="NCBI Taxonomy" id="47428"/>
    <lineage>
        <taxon>Eukaryota</taxon>
        <taxon>Fungi</taxon>
        <taxon>Dikarya</taxon>
        <taxon>Basidiomycota</taxon>
        <taxon>Agaricomycotina</taxon>
        <taxon>Agaricomycetes</taxon>
        <taxon>Agaricomycetidae</taxon>
        <taxon>Agaricales</taxon>
        <taxon>Marasmiineae</taxon>
        <taxon>Physalacriaceae</taxon>
        <taxon>Armillaria</taxon>
    </lineage>
</organism>
<protein>
    <recommendedName>
        <fullName evidence="1">Retrovirus-related Pol polyprotein from transposon TNT 1-94-like beta-barrel domain-containing protein</fullName>
    </recommendedName>
</protein>
<gene>
    <name evidence="2" type="ORF">ARMOST_10577</name>
</gene>
<evidence type="ECO:0000313" key="3">
    <source>
        <dbReference type="Proteomes" id="UP000219338"/>
    </source>
</evidence>
<sequence length="126" mass="14326">MVDKELGSEAVFADFKTTDCTNDFLNNENFFEWYTAAAIKPNSESTTLYLDAMKEESYTTIMVDIRTLLDSTCTSHIFKDRHLFWTYNEEKAVNVKTANCGSLKTSTHDLSITVMCTDGTKIPIRL</sequence>
<dbReference type="EMBL" id="FUEG01000008">
    <property type="protein sequence ID" value="SJL07234.1"/>
    <property type="molecule type" value="Genomic_DNA"/>
</dbReference>
<accession>A0A284RER1</accession>
<evidence type="ECO:0000313" key="2">
    <source>
        <dbReference type="EMBL" id="SJL07234.1"/>
    </source>
</evidence>
<dbReference type="AlphaFoldDB" id="A0A284RER1"/>
<dbReference type="Pfam" id="PF22936">
    <property type="entry name" value="Pol_BBD"/>
    <property type="match status" value="1"/>
</dbReference>